<dbReference type="InterPro" id="IPR023614">
    <property type="entry name" value="Porin_dom_sf"/>
</dbReference>
<evidence type="ECO:0000313" key="4">
    <source>
        <dbReference type="EMBL" id="KKB96077.1"/>
    </source>
</evidence>
<feature type="chain" id="PRO_5007402275" evidence="2">
    <location>
        <begin position="26"/>
        <end position="459"/>
    </location>
</feature>
<evidence type="ECO:0000256" key="2">
    <source>
        <dbReference type="SAM" id="SignalP"/>
    </source>
</evidence>
<accession>A0A0F5MMX6</accession>
<name>A0A0F5MMX6_9RICK</name>
<proteinExistence type="predicted"/>
<dbReference type="EMBL" id="JYHA01000138">
    <property type="protein sequence ID" value="KKB96077.1"/>
    <property type="molecule type" value="Genomic_DNA"/>
</dbReference>
<keyword evidence="5" id="KW-1185">Reference proteome</keyword>
<protein>
    <submittedName>
        <fullName evidence="3">Porin O</fullName>
    </submittedName>
</protein>
<comment type="caution">
    <text evidence="3">The sequence shown here is derived from an EMBL/GenBank/DDBJ whole genome shotgun (WGS) entry which is preliminary data.</text>
</comment>
<dbReference type="Pfam" id="PF07396">
    <property type="entry name" value="Porin_O_P"/>
    <property type="match status" value="1"/>
</dbReference>
<feature type="coiled-coil region" evidence="1">
    <location>
        <begin position="33"/>
        <end position="60"/>
    </location>
</feature>
<feature type="signal peptide" evidence="2">
    <location>
        <begin position="1"/>
        <end position="25"/>
    </location>
</feature>
<sequence>MNKYYKKAIIGTALISSLLVSTAFADDHKHKHHHKLDHKLKMLEEKIAKLEHDVEKNQAQEHKKTNGVKFSLVPGPKFESEDGKYSLMIGGYVMNHWGFFSGDKATTKHRSGSTMKNARISISGNFGPDWSYKLENNFVGSNNTVGAAAGTAGSASYNKIGDAYIAYSGIDHLNIKVGQMLEPISLDWLRKPTNLAFFENALISNLAPGKELGFALNAYHKYGTLTAGFYGNNAASGNQMNQHSSFAARATLLPIHDENSLVHFAVSGNVARPEKTSTSTGRSVSYSSYPATQIASKLVTASIANVTNTKLLGYETALMYKNFSLIGEYLQTTVSRTGNKAVKFKGHYIQAGWVLTGEKVGYDAKSGALTGVTPANSFDLKAGHWGAVELVARYNYLDLNDRKNNILGGSLKEYDTALNWYANNYVKLSAQYSKIKADKHAVVPNNKYNAYLFGAQFAF</sequence>
<dbReference type="InterPro" id="IPR010870">
    <property type="entry name" value="Porin_O/P"/>
</dbReference>
<dbReference type="AlphaFoldDB" id="A0A0F5MMX6"/>
<organism evidence="3 5">
    <name type="scientific">Candidatus Arcanibacter lacustris</name>
    <dbReference type="NCBI Taxonomy" id="1607817"/>
    <lineage>
        <taxon>Bacteria</taxon>
        <taxon>Pseudomonadati</taxon>
        <taxon>Pseudomonadota</taxon>
        <taxon>Alphaproteobacteria</taxon>
        <taxon>Rickettsiales</taxon>
        <taxon>Candidatus Arcanibacter</taxon>
    </lineage>
</organism>
<evidence type="ECO:0000313" key="5">
    <source>
        <dbReference type="Proteomes" id="UP000033358"/>
    </source>
</evidence>
<gene>
    <name evidence="3" type="primary">oprO_2</name>
    <name evidence="4" type="synonym">oprO_1</name>
    <name evidence="4" type="ORF">SZ25_00836</name>
    <name evidence="3" type="ORF">SZ25_00842</name>
</gene>
<dbReference type="Gene3D" id="2.40.160.10">
    <property type="entry name" value="Porin"/>
    <property type="match status" value="1"/>
</dbReference>
<keyword evidence="2" id="KW-0732">Signal</keyword>
<keyword evidence="1" id="KW-0175">Coiled coil</keyword>
<dbReference type="Proteomes" id="UP000033358">
    <property type="component" value="Unassembled WGS sequence"/>
</dbReference>
<evidence type="ECO:0000256" key="1">
    <source>
        <dbReference type="SAM" id="Coils"/>
    </source>
</evidence>
<dbReference type="SUPFAM" id="SSF56935">
    <property type="entry name" value="Porins"/>
    <property type="match status" value="1"/>
</dbReference>
<evidence type="ECO:0000313" key="3">
    <source>
        <dbReference type="EMBL" id="KKB96071.1"/>
    </source>
</evidence>
<dbReference type="EMBL" id="JYHA01000139">
    <property type="protein sequence ID" value="KKB96071.1"/>
    <property type="molecule type" value="Genomic_DNA"/>
</dbReference>
<reference evidence="3 5" key="1">
    <citation type="submission" date="2015-02" db="EMBL/GenBank/DDBJ databases">
        <title>Single cell genomics of a rare environmental alphaproteobacterium provides unique insights into Rickettsiaceae evolution.</title>
        <authorList>
            <person name="Martijn J."/>
            <person name="Schulz F."/>
            <person name="Zaremba-Niedzwiedzka K."/>
            <person name="Viklund J."/>
            <person name="Stepanauskas R."/>
            <person name="Andersson S.G.E."/>
            <person name="Horn M."/>
            <person name="Guy L."/>
            <person name="Ettema T.J.G."/>
        </authorList>
    </citation>
    <scope>NUCLEOTIDE SEQUENCE [LARGE SCALE GENOMIC DNA]</scope>
    <source>
        <strain evidence="3 5">SCGC AAA041-L04</strain>
    </source>
</reference>